<feature type="compositionally biased region" description="Basic and acidic residues" evidence="1">
    <location>
        <begin position="62"/>
        <end position="76"/>
    </location>
</feature>
<accession>A0A0A1UE50</accession>
<dbReference type="RefSeq" id="XP_004257851.1">
    <property type="nucleotide sequence ID" value="XM_004257803.1"/>
</dbReference>
<evidence type="ECO:0000259" key="2">
    <source>
        <dbReference type="Pfam" id="PF07534"/>
    </source>
</evidence>
<dbReference type="EMBL" id="KB206479">
    <property type="protein sequence ID" value="ELP91080.1"/>
    <property type="molecule type" value="Genomic_DNA"/>
</dbReference>
<reference evidence="3 4" key="1">
    <citation type="submission" date="2012-10" db="EMBL/GenBank/DDBJ databases">
        <authorList>
            <person name="Zafar N."/>
            <person name="Inman J."/>
            <person name="Hall N."/>
            <person name="Lorenzi H."/>
            <person name="Caler E."/>
        </authorList>
    </citation>
    <scope>NUCLEOTIDE SEQUENCE [LARGE SCALE GENOMIC DNA]</scope>
    <source>
        <strain evidence="3 4">IP1</strain>
    </source>
</reference>
<dbReference type="Proteomes" id="UP000014680">
    <property type="component" value="Unassembled WGS sequence"/>
</dbReference>
<dbReference type="VEuPathDB" id="AmoebaDB:EIN_268260"/>
<keyword evidence="4" id="KW-1185">Reference proteome</keyword>
<dbReference type="KEGG" id="eiv:EIN_268260"/>
<dbReference type="OrthoDB" id="25620at2759"/>
<evidence type="ECO:0000313" key="3">
    <source>
        <dbReference type="EMBL" id="ELP91080.1"/>
    </source>
</evidence>
<feature type="compositionally biased region" description="Basic and acidic residues" evidence="1">
    <location>
        <begin position="112"/>
        <end position="122"/>
    </location>
</feature>
<dbReference type="GeneID" id="14890027"/>
<sequence>MKEKVKLMSKECKIINFYNFGSIKISYPGEKKKNTEKKEAEKKKKNTKQTKPKNQCKKKEKKEKSSEKLQEKIEENRDQDILKNTFTTFDDFPGKVNESLISQDNEIGTTGNKRDEKREKTDCTTAANAEKAVELCTPEEKQGALTEKHKEKRLEGIPNVEISQECSFKGIPAIEKTLYMRHRSYLNAWTKCTSFDQIFDSNDSGLTTAAFNEKVGGQKNVLLLIFSKKGYLFGSFHSSVPTEPSMLRDDPKHFVFSLSSPFLETPTQFMGNGILHTHSSEDDSTVFDLFSGYSVYENNTVMVYSTFAQAYGSDPKNLLGKINSKTTINKLVAFTCI</sequence>
<dbReference type="InterPro" id="IPR006571">
    <property type="entry name" value="TLDc_dom"/>
</dbReference>
<feature type="domain" description="TLDc" evidence="2">
    <location>
        <begin position="178"/>
        <end position="261"/>
    </location>
</feature>
<feature type="region of interest" description="Disordered" evidence="1">
    <location>
        <begin position="100"/>
        <end position="122"/>
    </location>
</feature>
<name>A0A0A1UE50_ENTIV</name>
<organism evidence="3 4">
    <name type="scientific">Entamoeba invadens IP1</name>
    <dbReference type="NCBI Taxonomy" id="370355"/>
    <lineage>
        <taxon>Eukaryota</taxon>
        <taxon>Amoebozoa</taxon>
        <taxon>Evosea</taxon>
        <taxon>Archamoebae</taxon>
        <taxon>Mastigamoebida</taxon>
        <taxon>Entamoebidae</taxon>
        <taxon>Entamoeba</taxon>
    </lineage>
</organism>
<feature type="compositionally biased region" description="Polar residues" evidence="1">
    <location>
        <begin position="100"/>
        <end position="111"/>
    </location>
</feature>
<evidence type="ECO:0000313" key="4">
    <source>
        <dbReference type="Proteomes" id="UP000014680"/>
    </source>
</evidence>
<dbReference type="AlphaFoldDB" id="A0A0A1UE50"/>
<proteinExistence type="predicted"/>
<feature type="compositionally biased region" description="Basic and acidic residues" evidence="1">
    <location>
        <begin position="29"/>
        <end position="42"/>
    </location>
</feature>
<feature type="compositionally biased region" description="Basic residues" evidence="1">
    <location>
        <begin position="43"/>
        <end position="61"/>
    </location>
</feature>
<protein>
    <recommendedName>
        <fullName evidence="2">TLDc domain-containing protein</fullName>
    </recommendedName>
</protein>
<feature type="region of interest" description="Disordered" evidence="1">
    <location>
        <begin position="28"/>
        <end position="76"/>
    </location>
</feature>
<gene>
    <name evidence="3" type="ORF">EIN_268260</name>
</gene>
<evidence type="ECO:0000256" key="1">
    <source>
        <dbReference type="SAM" id="MobiDB-lite"/>
    </source>
</evidence>
<dbReference type="Pfam" id="PF07534">
    <property type="entry name" value="TLD"/>
    <property type="match status" value="1"/>
</dbReference>